<sequence>MRCALLALLLLLPGWALAQAALSSTLSGTVRDSLTQKPLPFASVFLANTTLGATTNEQGEFTLARVPAGSYDLVASFVGYRLAKVAVTVGGPAPQQVALPLAPESSQLGEVVVRARRHANRPEDYQRFIELFLGRTSFSRQCRIRNPRAVIVDYDAKANELTASATDYVEVENQALGYRLKYYGMHFSANFGQQLVTFYGQPVFEELVPRSAGQRQRWANNRATAYRGSLTHFLCSVYLDKVAAQGFLAQKLRVIPNPPFARADSLRRQLLRQHQHTALSSAEMDSVARWARVYPSLQLLYTAPRPLDSLRRVAPDGRVYLRFTDYLRVTYSREPPDPLYPGPPRLPGGPPDPPPRQQVSRLQLLAHEAELQPNGQLLNPLAVLVQDYWGFEKMGEFLPLNYAPLSPIP</sequence>
<evidence type="ECO:0000256" key="1">
    <source>
        <dbReference type="SAM" id="MobiDB-lite"/>
    </source>
</evidence>
<reference evidence="3 4" key="1">
    <citation type="submission" date="2020-04" db="EMBL/GenBank/DDBJ databases">
        <title>Hymenobacter polaris sp. nov., isolated from Arctic soil.</title>
        <authorList>
            <person name="Dahal R.H."/>
        </authorList>
    </citation>
    <scope>NUCLEOTIDE SEQUENCE [LARGE SCALE GENOMIC DNA]</scope>
    <source>
        <strain evidence="3 4">RP-2-7</strain>
    </source>
</reference>
<dbReference type="Gene3D" id="2.60.40.1120">
    <property type="entry name" value="Carboxypeptidase-like, regulatory domain"/>
    <property type="match status" value="1"/>
</dbReference>
<feature type="signal peptide" evidence="2">
    <location>
        <begin position="1"/>
        <end position="18"/>
    </location>
</feature>
<accession>A0A7Y0FPL6</accession>
<evidence type="ECO:0000313" key="4">
    <source>
        <dbReference type="Proteomes" id="UP000559626"/>
    </source>
</evidence>
<evidence type="ECO:0000313" key="3">
    <source>
        <dbReference type="EMBL" id="NML67771.1"/>
    </source>
</evidence>
<keyword evidence="2" id="KW-0732">Signal</keyword>
<feature type="chain" id="PRO_5031336079" evidence="2">
    <location>
        <begin position="19"/>
        <end position="409"/>
    </location>
</feature>
<dbReference type="Proteomes" id="UP000559626">
    <property type="component" value="Unassembled WGS sequence"/>
</dbReference>
<dbReference type="GO" id="GO:0004180">
    <property type="term" value="F:carboxypeptidase activity"/>
    <property type="evidence" value="ECO:0007669"/>
    <property type="project" value="UniProtKB-KW"/>
</dbReference>
<dbReference type="EMBL" id="JABBGH010000003">
    <property type="protein sequence ID" value="NML67771.1"/>
    <property type="molecule type" value="Genomic_DNA"/>
</dbReference>
<dbReference type="RefSeq" id="WP_169533416.1">
    <property type="nucleotide sequence ID" value="NZ_JABBGH010000003.1"/>
</dbReference>
<evidence type="ECO:0000256" key="2">
    <source>
        <dbReference type="SAM" id="SignalP"/>
    </source>
</evidence>
<proteinExistence type="predicted"/>
<name>A0A7Y0FPL6_9BACT</name>
<organism evidence="3 4">
    <name type="scientific">Hymenobacter polaris</name>
    <dbReference type="NCBI Taxonomy" id="2682546"/>
    <lineage>
        <taxon>Bacteria</taxon>
        <taxon>Pseudomonadati</taxon>
        <taxon>Bacteroidota</taxon>
        <taxon>Cytophagia</taxon>
        <taxon>Cytophagales</taxon>
        <taxon>Hymenobacteraceae</taxon>
        <taxon>Hymenobacter</taxon>
    </lineage>
</organism>
<protein>
    <submittedName>
        <fullName evidence="3">Carboxypeptidase-like regulatory domain-containing protein</fullName>
    </submittedName>
</protein>
<feature type="compositionally biased region" description="Pro residues" evidence="1">
    <location>
        <begin position="337"/>
        <end position="356"/>
    </location>
</feature>
<comment type="caution">
    <text evidence="3">The sequence shown here is derived from an EMBL/GenBank/DDBJ whole genome shotgun (WGS) entry which is preliminary data.</text>
</comment>
<keyword evidence="3" id="KW-0121">Carboxypeptidase</keyword>
<dbReference type="SUPFAM" id="SSF49464">
    <property type="entry name" value="Carboxypeptidase regulatory domain-like"/>
    <property type="match status" value="1"/>
</dbReference>
<dbReference type="AlphaFoldDB" id="A0A7Y0FPL6"/>
<keyword evidence="3" id="KW-0378">Hydrolase</keyword>
<dbReference type="Pfam" id="PF13715">
    <property type="entry name" value="CarbopepD_reg_2"/>
    <property type="match status" value="1"/>
</dbReference>
<feature type="region of interest" description="Disordered" evidence="1">
    <location>
        <begin position="334"/>
        <end position="358"/>
    </location>
</feature>
<dbReference type="InterPro" id="IPR008969">
    <property type="entry name" value="CarboxyPept-like_regulatory"/>
</dbReference>
<gene>
    <name evidence="3" type="ORF">HHL22_21425</name>
</gene>
<keyword evidence="3" id="KW-0645">Protease</keyword>
<keyword evidence="4" id="KW-1185">Reference proteome</keyword>